<protein>
    <submittedName>
        <fullName evidence="4">Uncharacterized protein LOC101845554 isoform X1</fullName>
    </submittedName>
</protein>
<evidence type="ECO:0000256" key="1">
    <source>
        <dbReference type="SAM" id="Coils"/>
    </source>
</evidence>
<proteinExistence type="predicted"/>
<dbReference type="RefSeq" id="XP_005100735.1">
    <property type="nucleotide sequence ID" value="XM_005100678.3"/>
</dbReference>
<feature type="chain" id="PRO_5046489650" evidence="2">
    <location>
        <begin position="24"/>
        <end position="313"/>
    </location>
</feature>
<accession>A0ABM0JSW6</accession>
<dbReference type="Proteomes" id="UP000694888">
    <property type="component" value="Unplaced"/>
</dbReference>
<evidence type="ECO:0000313" key="4">
    <source>
        <dbReference type="RefSeq" id="XP_005100735.1"/>
    </source>
</evidence>
<organism evidence="3 4">
    <name type="scientific">Aplysia californica</name>
    <name type="common">California sea hare</name>
    <dbReference type="NCBI Taxonomy" id="6500"/>
    <lineage>
        <taxon>Eukaryota</taxon>
        <taxon>Metazoa</taxon>
        <taxon>Spiralia</taxon>
        <taxon>Lophotrochozoa</taxon>
        <taxon>Mollusca</taxon>
        <taxon>Gastropoda</taxon>
        <taxon>Heterobranchia</taxon>
        <taxon>Euthyneura</taxon>
        <taxon>Tectipleura</taxon>
        <taxon>Aplysiida</taxon>
        <taxon>Aplysioidea</taxon>
        <taxon>Aplysiidae</taxon>
        <taxon>Aplysia</taxon>
    </lineage>
</organism>
<feature type="signal peptide" evidence="2">
    <location>
        <begin position="1"/>
        <end position="23"/>
    </location>
</feature>
<keyword evidence="2" id="KW-0732">Signal</keyword>
<name>A0ABM0JSW6_APLCA</name>
<evidence type="ECO:0000313" key="3">
    <source>
        <dbReference type="Proteomes" id="UP000694888"/>
    </source>
</evidence>
<sequence length="313" mass="35158">MGLMNGMSVTIVLTAALLLSAHAWVLKVTNDEVEVGKTKNISLKCVNVYPLTVVSEIVRIRILKFEADEWNSVAEVSDRGNDLRTKSNNVLAEASSGTIASRFLRLTWPVATNGTLGQYRCDVISLTAQENVMWHKSLPILITRKIVTIQTLSYKMEEYKLQCLKQTQDVLANATETIEVVEAELQSKLESQIEVLSHTMENVTEGLDQLRSGTEGSVEMLEAGWESKFEVLSQAVEENRRFCVNQTHDLVEKLTASYELKLDDLKASHELKLEALNSSYELNLDALKRLLLVRMSWSVYSQLLTSKHLPRSG</sequence>
<evidence type="ECO:0000256" key="2">
    <source>
        <dbReference type="SAM" id="SignalP"/>
    </source>
</evidence>
<dbReference type="GeneID" id="101845554"/>
<feature type="coiled-coil region" evidence="1">
    <location>
        <begin position="164"/>
        <end position="191"/>
    </location>
</feature>
<reference evidence="4" key="1">
    <citation type="submission" date="2025-08" db="UniProtKB">
        <authorList>
            <consortium name="RefSeq"/>
        </authorList>
    </citation>
    <scope>IDENTIFICATION</scope>
</reference>
<keyword evidence="3" id="KW-1185">Reference proteome</keyword>
<keyword evidence="1" id="KW-0175">Coiled coil</keyword>
<gene>
    <name evidence="4" type="primary">LOC101845554</name>
</gene>